<dbReference type="Gene3D" id="1.10.287.950">
    <property type="entry name" value="Methyl-accepting chemotaxis protein"/>
    <property type="match status" value="1"/>
</dbReference>
<gene>
    <name evidence="4" type="ORF">ACFFGX_20470</name>
</gene>
<dbReference type="InterPro" id="IPR051310">
    <property type="entry name" value="MCP_chemotaxis"/>
</dbReference>
<dbReference type="SUPFAM" id="SSF58104">
    <property type="entry name" value="Methyl-accepting chemotaxis protein (MCP) signaling domain"/>
    <property type="match status" value="1"/>
</dbReference>
<accession>A0ABV6SU22</accession>
<evidence type="ECO:0000256" key="1">
    <source>
        <dbReference type="ARBA" id="ARBA00022481"/>
    </source>
</evidence>
<dbReference type="Proteomes" id="UP001589891">
    <property type="component" value="Unassembled WGS sequence"/>
</dbReference>
<proteinExistence type="inferred from homology"/>
<organism evidence="4 5">
    <name type="scientific">Azorhizophilus paspali</name>
    <name type="common">Azotobacter paspali</name>
    <dbReference type="NCBI Taxonomy" id="69963"/>
    <lineage>
        <taxon>Bacteria</taxon>
        <taxon>Pseudomonadati</taxon>
        <taxon>Pseudomonadota</taxon>
        <taxon>Gammaproteobacteria</taxon>
        <taxon>Pseudomonadales</taxon>
        <taxon>Pseudomonadaceae</taxon>
        <taxon>Azorhizophilus</taxon>
    </lineage>
</organism>
<evidence type="ECO:0000313" key="4">
    <source>
        <dbReference type="EMBL" id="MFC0711820.1"/>
    </source>
</evidence>
<comment type="similarity">
    <text evidence="2">Belongs to the methyl-accepting chemotaxis (MCP) protein family.</text>
</comment>
<feature type="compositionally biased region" description="Polar residues" evidence="3">
    <location>
        <begin position="66"/>
        <end position="75"/>
    </location>
</feature>
<dbReference type="PANTHER" id="PTHR43531">
    <property type="entry name" value="PROTEIN ICFG"/>
    <property type="match status" value="1"/>
</dbReference>
<dbReference type="PANTHER" id="PTHR43531:SF14">
    <property type="entry name" value="METHYL-ACCEPTING CHEMOTAXIS PROTEIN I-RELATED"/>
    <property type="match status" value="1"/>
</dbReference>
<evidence type="ECO:0000256" key="3">
    <source>
        <dbReference type="SAM" id="MobiDB-lite"/>
    </source>
</evidence>
<name>A0ABV6SU22_AZOPA</name>
<dbReference type="EMBL" id="JBHLSS010000134">
    <property type="protein sequence ID" value="MFC0711820.1"/>
    <property type="molecule type" value="Genomic_DNA"/>
</dbReference>
<comment type="caution">
    <text evidence="4">The sequence shown here is derived from an EMBL/GenBank/DDBJ whole genome shotgun (WGS) entry which is preliminary data.</text>
</comment>
<feature type="non-terminal residue" evidence="4">
    <location>
        <position position="1"/>
    </location>
</feature>
<sequence length="118" mass="12288">DIIDEISAASHEQSEGIAQVNTAVVQMDEVTQQNAALVQEAASASASLAEQSRHLEEAVAVFRLSAEQSHASPQETRAPRTAVPLLAQAGPKQGRQPPGAKGSAVPALAAAEGHWNEF</sequence>
<reference evidence="4 5" key="1">
    <citation type="submission" date="2024-09" db="EMBL/GenBank/DDBJ databases">
        <authorList>
            <person name="Sun Q."/>
            <person name="Mori K."/>
        </authorList>
    </citation>
    <scope>NUCLEOTIDE SEQUENCE [LARGE SCALE GENOMIC DNA]</scope>
    <source>
        <strain evidence="4 5">NCAIM B.01794</strain>
    </source>
</reference>
<keyword evidence="1" id="KW-0488">Methylation</keyword>
<evidence type="ECO:0000313" key="5">
    <source>
        <dbReference type="Proteomes" id="UP001589891"/>
    </source>
</evidence>
<protein>
    <submittedName>
        <fullName evidence="4">Methyl-accepting chemotaxis protein</fullName>
    </submittedName>
</protein>
<evidence type="ECO:0000256" key="2">
    <source>
        <dbReference type="ARBA" id="ARBA00029447"/>
    </source>
</evidence>
<feature type="region of interest" description="Disordered" evidence="3">
    <location>
        <begin position="66"/>
        <end position="118"/>
    </location>
</feature>
<keyword evidence="5" id="KW-1185">Reference proteome</keyword>